<reference evidence="2 4" key="2">
    <citation type="submission" date="2019-10" db="EMBL/GenBank/DDBJ databases">
        <authorList>
            <person name="Kayansamruaj P."/>
        </authorList>
    </citation>
    <scope>NUCLEOTIDE SEQUENCE [LARGE SCALE GENOMIC DNA]</scope>
    <source>
        <strain evidence="2">SDDV_Thai_2019</strain>
    </source>
</reference>
<dbReference type="Proteomes" id="UP000510602">
    <property type="component" value="Segment"/>
</dbReference>
<dbReference type="PANTHER" id="PTHR46224">
    <property type="entry name" value="ANKYRIN REPEAT FAMILY PROTEIN"/>
    <property type="match status" value="1"/>
</dbReference>
<dbReference type="KEGG" id="vg:25479157"/>
<dbReference type="InterPro" id="IPR036770">
    <property type="entry name" value="Ankyrin_rpt-contain_sf"/>
</dbReference>
<protein>
    <submittedName>
        <fullName evidence="1">ORF_108R</fullName>
    </submittedName>
    <submittedName>
        <fullName evidence="2">Serine/threonine-protein phosphatase 6 regulatory ankyrin repeat subunit B</fullName>
    </submittedName>
</protein>
<dbReference type="Proteomes" id="UP000201485">
    <property type="component" value="Segment"/>
</dbReference>
<dbReference type="PROSITE" id="PS50088">
    <property type="entry name" value="ANK_REPEAT"/>
    <property type="match status" value="2"/>
</dbReference>
<dbReference type="InterPro" id="IPR051616">
    <property type="entry name" value="Cul2-RING_E3_ligase_SR"/>
</dbReference>
<dbReference type="Pfam" id="PF12796">
    <property type="entry name" value="Ank_2"/>
    <property type="match status" value="2"/>
</dbReference>
<dbReference type="GeneID" id="25479157"/>
<dbReference type="RefSeq" id="YP_009163869.1">
    <property type="nucleotide sequence ID" value="NC_027778.1"/>
</dbReference>
<gene>
    <name evidence="1" type="ORF">SDDV_108</name>
</gene>
<dbReference type="SUPFAM" id="SSF48403">
    <property type="entry name" value="Ankyrin repeat"/>
    <property type="match status" value="1"/>
</dbReference>
<evidence type="ECO:0000313" key="1">
    <source>
        <dbReference type="EMBL" id="AKU37523.1"/>
    </source>
</evidence>
<dbReference type="OrthoDB" id="6545at10239"/>
<proteinExistence type="predicted"/>
<evidence type="ECO:0000313" key="4">
    <source>
        <dbReference type="Proteomes" id="UP000510602"/>
    </source>
</evidence>
<dbReference type="PROSITE" id="PS50297">
    <property type="entry name" value="ANK_REP_REGION"/>
    <property type="match status" value="1"/>
</dbReference>
<dbReference type="EMBL" id="KR139659">
    <property type="protein sequence ID" value="AKU37523.1"/>
    <property type="molecule type" value="Genomic_DNA"/>
</dbReference>
<dbReference type="SMART" id="SM00248">
    <property type="entry name" value="ANK"/>
    <property type="match status" value="6"/>
</dbReference>
<dbReference type="InterPro" id="IPR002110">
    <property type="entry name" value="Ankyrin_rpt"/>
</dbReference>
<accession>A0A0K1L6Y6</accession>
<name>A0A0K1L6Y6_9VIRU</name>
<organism evidence="1 3">
    <name type="scientific">Scale drop disease virus</name>
    <dbReference type="NCBI Taxonomy" id="1697349"/>
    <lineage>
        <taxon>Viruses</taxon>
        <taxon>Varidnaviria</taxon>
        <taxon>Bamfordvirae</taxon>
        <taxon>Nucleocytoviricota</taxon>
        <taxon>Megaviricetes</taxon>
        <taxon>Pimascovirales</taxon>
        <taxon>Pimascovirales incertae sedis</taxon>
        <taxon>Iridoviridae</taxon>
        <taxon>Alphairidovirinae</taxon>
        <taxon>Megalocytivirus</taxon>
        <taxon>Megalocytivirus lates1</taxon>
    </lineage>
</organism>
<dbReference type="EMBL" id="MN562489">
    <property type="protein sequence ID" value="QLI60780.1"/>
    <property type="molecule type" value="Genomic_DNA"/>
</dbReference>
<dbReference type="Pfam" id="PF00023">
    <property type="entry name" value="Ank"/>
    <property type="match status" value="1"/>
</dbReference>
<dbReference type="Gene3D" id="1.25.40.20">
    <property type="entry name" value="Ankyrin repeat-containing domain"/>
    <property type="match status" value="2"/>
</dbReference>
<keyword evidence="3" id="KW-1185">Reference proteome</keyword>
<reference evidence="1 3" key="1">
    <citation type="journal article" date="2015" name="PLoS Pathog.">
        <title>A Novel Virus Causes Scale Drop Disease in Lates calcarifer.</title>
        <authorList>
            <person name="de Groof A."/>
            <person name="Guelen L."/>
            <person name="Deijs M."/>
            <person name="van der Wal Y."/>
            <person name="Miyata M."/>
            <person name="Ng K.S."/>
            <person name="van Grinsven L."/>
            <person name="Simmelink B."/>
            <person name="Biermann Y."/>
            <person name="Grisez L."/>
            <person name="van Lent J."/>
            <person name="de Ronde A."/>
            <person name="Chang S.F."/>
            <person name="Schrier C."/>
            <person name="van der Hoek L."/>
        </authorList>
    </citation>
    <scope>NUCLEOTIDE SEQUENCE [LARGE SCALE GENOMIC DNA]</scope>
    <source>
        <strain evidence="1">C4575</strain>
    </source>
</reference>
<dbReference type="PANTHER" id="PTHR46224:SF64">
    <property type="entry name" value="IQ MOTIF AND ANKYRIN REPEAT DOMAIN-CONTAINING PROTEIN 1"/>
    <property type="match status" value="1"/>
</dbReference>
<sequence>MVDHLNAFNQFGHTPLIAAIVQNDDNIVDILLRHNADPNKNSQDDQITPMHEILRLLPHSGQNGQNIFSMFLETPRLDINKQNINGDTPLTYALKHCTIDIVLRILDHNYVDVNIRDSQFKSPLMLGLYDRDVVRELVFKGADVNAITPVGTSIVEMLFQTQIDSLYKESVTIPCMNHLMSSMARLNITADAFRLIIDCETMEPPYLETLLLTSEDRLNIDLGPNSQGLDCLCYAAISDNVASMLLLLRYLTDYNMDQLVFCSVQSQNGSTAQHLMTMGADFNIVDIYGNAPLTYAILAKSLECIKLLLTRSVGYETTAQGYATLLIAIIQFQNMDVVKWIATHTAINLAKPEWLLENSDPISPLEYLIQKTDPSLIDVTFVRQYLTYASPRFGFVGFVYKPPQWFIETVGDLYNKYNKLAYRCITSANPAEFKQFCSTYDVPYSSP</sequence>
<evidence type="ECO:0000313" key="3">
    <source>
        <dbReference type="Proteomes" id="UP000201485"/>
    </source>
</evidence>
<evidence type="ECO:0000313" key="2">
    <source>
        <dbReference type="EMBL" id="QLI60780.1"/>
    </source>
</evidence>